<evidence type="ECO:0000256" key="3">
    <source>
        <dbReference type="ARBA" id="ARBA00022528"/>
    </source>
</evidence>
<dbReference type="GO" id="GO:0016020">
    <property type="term" value="C:membrane"/>
    <property type="evidence" value="ECO:0007669"/>
    <property type="project" value="UniProtKB-SubCell"/>
</dbReference>
<feature type="compositionally biased region" description="Polar residues" evidence="9">
    <location>
        <begin position="35"/>
        <end position="53"/>
    </location>
</feature>
<dbReference type="EMBL" id="FNXT01000162">
    <property type="protein sequence ID" value="SZX61664.1"/>
    <property type="molecule type" value="Genomic_DNA"/>
</dbReference>
<gene>
    <name evidence="10" type="ORF">BQ4739_LOCUS2159</name>
</gene>
<dbReference type="Proteomes" id="UP000256970">
    <property type="component" value="Unassembled WGS sequence"/>
</dbReference>
<reference evidence="10 11" key="1">
    <citation type="submission" date="2016-10" db="EMBL/GenBank/DDBJ databases">
        <authorList>
            <person name="Cai Z."/>
        </authorList>
    </citation>
    <scope>NUCLEOTIDE SEQUENCE [LARGE SCALE GENOMIC DNA]</scope>
</reference>
<dbReference type="AlphaFoldDB" id="A0A383VAM6"/>
<keyword evidence="11" id="KW-1185">Reference proteome</keyword>
<protein>
    <submittedName>
        <fullName evidence="10">Uncharacterized protein</fullName>
    </submittedName>
</protein>
<evidence type="ECO:0000256" key="7">
    <source>
        <dbReference type="ARBA" id="ARBA00023136"/>
    </source>
</evidence>
<evidence type="ECO:0000256" key="4">
    <source>
        <dbReference type="ARBA" id="ARBA00022640"/>
    </source>
</evidence>
<dbReference type="SUPFAM" id="SSF103511">
    <property type="entry name" value="Chlorophyll a-b binding protein"/>
    <property type="match status" value="1"/>
</dbReference>
<dbReference type="Gene3D" id="1.10.3460.10">
    <property type="entry name" value="Chlorophyll a/b binding protein domain"/>
    <property type="match status" value="1"/>
</dbReference>
<dbReference type="InterPro" id="IPR022796">
    <property type="entry name" value="Chloroa_b-bind"/>
</dbReference>
<feature type="compositionally biased region" description="Low complexity" evidence="9">
    <location>
        <begin position="66"/>
        <end position="111"/>
    </location>
</feature>
<evidence type="ECO:0000256" key="1">
    <source>
        <dbReference type="ARBA" id="ARBA00004141"/>
    </source>
</evidence>
<organism evidence="10 11">
    <name type="scientific">Tetradesmus obliquus</name>
    <name type="common">Green alga</name>
    <name type="synonym">Acutodesmus obliquus</name>
    <dbReference type="NCBI Taxonomy" id="3088"/>
    <lineage>
        <taxon>Eukaryota</taxon>
        <taxon>Viridiplantae</taxon>
        <taxon>Chlorophyta</taxon>
        <taxon>core chlorophytes</taxon>
        <taxon>Chlorophyceae</taxon>
        <taxon>CS clade</taxon>
        <taxon>Sphaeropleales</taxon>
        <taxon>Scenedesmaceae</taxon>
        <taxon>Tetradesmus</taxon>
    </lineage>
</organism>
<feature type="region of interest" description="Disordered" evidence="9">
    <location>
        <begin position="35"/>
        <end position="112"/>
    </location>
</feature>
<evidence type="ECO:0000256" key="2">
    <source>
        <dbReference type="ARBA" id="ARBA00004229"/>
    </source>
</evidence>
<keyword evidence="6" id="KW-1133">Transmembrane helix</keyword>
<comment type="similarity">
    <text evidence="8">Belongs to the ELIP/psbS family.</text>
</comment>
<accession>A0A383VAM6</accession>
<comment type="subcellular location">
    <subcellularLocation>
        <location evidence="1">Membrane</location>
        <topology evidence="1">Multi-pass membrane protein</topology>
    </subcellularLocation>
    <subcellularLocation>
        <location evidence="2">Plastid</location>
        <location evidence="2">Chloroplast</location>
    </subcellularLocation>
</comment>
<dbReference type="PANTHER" id="PTHR14154">
    <property type="entry name" value="UPF0041 BRAIN PROTEIN 44-RELATED"/>
    <property type="match status" value="1"/>
</dbReference>
<proteinExistence type="inferred from homology"/>
<evidence type="ECO:0000256" key="9">
    <source>
        <dbReference type="SAM" id="MobiDB-lite"/>
    </source>
</evidence>
<keyword evidence="5" id="KW-0812">Transmembrane</keyword>
<dbReference type="GO" id="GO:0009507">
    <property type="term" value="C:chloroplast"/>
    <property type="evidence" value="ECO:0007669"/>
    <property type="project" value="UniProtKB-SubCell"/>
</dbReference>
<dbReference type="Pfam" id="PF00504">
    <property type="entry name" value="Chloroa_b-bind"/>
    <property type="match status" value="1"/>
</dbReference>
<evidence type="ECO:0000256" key="8">
    <source>
        <dbReference type="ARBA" id="ARBA00037956"/>
    </source>
</evidence>
<name>A0A383VAM6_TETOB</name>
<evidence type="ECO:0000256" key="5">
    <source>
        <dbReference type="ARBA" id="ARBA00022692"/>
    </source>
</evidence>
<sequence>MMLQRNRLVQSASVPAASTKTIRLCLRPLRAVETEQASTSADESQKVQATISALDSLLPPEPKPQPAAASSSAPASSSPAKSSSSSSAPWGGLPSGAASSSSPSRASTSAKQQQSFDTVMGFDGLAPELINGRAAMLGFVAAVAAETHGDSLFSQLLAGGFQSAVVVIGLVTLASFAPAVRQIPFDKVFGKDKAPATFGPFTQAAELINGRAAMLGLAALFFIEGTGGQPFFL</sequence>
<keyword evidence="3" id="KW-0150">Chloroplast</keyword>
<keyword evidence="4" id="KW-0934">Plastid</keyword>
<evidence type="ECO:0000256" key="6">
    <source>
        <dbReference type="ARBA" id="ARBA00022989"/>
    </source>
</evidence>
<evidence type="ECO:0000313" key="11">
    <source>
        <dbReference type="Proteomes" id="UP000256970"/>
    </source>
</evidence>
<keyword evidence="7" id="KW-0472">Membrane</keyword>
<evidence type="ECO:0000313" key="10">
    <source>
        <dbReference type="EMBL" id="SZX61664.1"/>
    </source>
</evidence>